<proteinExistence type="predicted"/>
<reference evidence="2 3" key="1">
    <citation type="submission" date="2020-11" db="EMBL/GenBank/DDBJ databases">
        <title>Taxonomic investigation of Rahnella strains.</title>
        <authorList>
            <person name="Lee S.D."/>
        </authorList>
    </citation>
    <scope>NUCLEOTIDE SEQUENCE [LARGE SCALE GENOMIC DNA]</scope>
    <source>
        <strain evidence="2 3">SAP-17</strain>
    </source>
</reference>
<accession>A0ABS0E5A0</accession>
<dbReference type="PANTHER" id="PTHR43179:SF7">
    <property type="entry name" value="RHAMNOSYLTRANSFERASE WBBL"/>
    <property type="match status" value="1"/>
</dbReference>
<evidence type="ECO:0000259" key="1">
    <source>
        <dbReference type="Pfam" id="PF00535"/>
    </source>
</evidence>
<evidence type="ECO:0000313" key="2">
    <source>
        <dbReference type="EMBL" id="MBF7980260.1"/>
    </source>
</evidence>
<evidence type="ECO:0000313" key="3">
    <source>
        <dbReference type="Proteomes" id="UP000636811"/>
    </source>
</evidence>
<dbReference type="RefSeq" id="WP_195814560.1">
    <property type="nucleotide sequence ID" value="NZ_JADOBI010000005.1"/>
</dbReference>
<dbReference type="Proteomes" id="UP000636811">
    <property type="component" value="Unassembled WGS sequence"/>
</dbReference>
<comment type="caution">
    <text evidence="2">The sequence shown here is derived from an EMBL/GenBank/DDBJ whole genome shotgun (WGS) entry which is preliminary data.</text>
</comment>
<dbReference type="InterPro" id="IPR029044">
    <property type="entry name" value="Nucleotide-diphossugar_trans"/>
</dbReference>
<keyword evidence="3" id="KW-1185">Reference proteome</keyword>
<dbReference type="InterPro" id="IPR001173">
    <property type="entry name" value="Glyco_trans_2-like"/>
</dbReference>
<organism evidence="2 3">
    <name type="scientific">Rahnella laticis</name>
    <dbReference type="NCBI Taxonomy" id="2787622"/>
    <lineage>
        <taxon>Bacteria</taxon>
        <taxon>Pseudomonadati</taxon>
        <taxon>Pseudomonadota</taxon>
        <taxon>Gammaproteobacteria</taxon>
        <taxon>Enterobacterales</taxon>
        <taxon>Yersiniaceae</taxon>
        <taxon>Rahnella</taxon>
    </lineage>
</organism>
<gene>
    <name evidence="2" type="ORF">IV433_12665</name>
</gene>
<dbReference type="EMBL" id="JADOBI010000005">
    <property type="protein sequence ID" value="MBF7980260.1"/>
    <property type="molecule type" value="Genomic_DNA"/>
</dbReference>
<dbReference type="Pfam" id="PF00535">
    <property type="entry name" value="Glycos_transf_2"/>
    <property type="match status" value="2"/>
</dbReference>
<dbReference type="CDD" id="cd04184">
    <property type="entry name" value="GT2_RfbC_Mx_like"/>
    <property type="match status" value="1"/>
</dbReference>
<dbReference type="PANTHER" id="PTHR43179">
    <property type="entry name" value="RHAMNOSYLTRANSFERASE WBBL"/>
    <property type="match status" value="1"/>
</dbReference>
<dbReference type="Gene3D" id="3.90.550.10">
    <property type="entry name" value="Spore Coat Polysaccharide Biosynthesis Protein SpsA, Chain A"/>
    <property type="match status" value="2"/>
</dbReference>
<protein>
    <submittedName>
        <fullName evidence="2">Glycosyltransferase</fullName>
    </submittedName>
</protein>
<name>A0ABS0E5A0_9GAMM</name>
<feature type="domain" description="Glycosyltransferase 2-like" evidence="1">
    <location>
        <begin position="182"/>
        <end position="306"/>
    </location>
</feature>
<sequence length="707" mass="80085">MKFEIMPILNIIPSANTDFKWVSENIDPQCKIVGWENLVGKVVRLSFKINIESGKNILCVLYSDTGNGYKEETSLILNADSEGYVSEELQFPHSLQALRLDPISCEASFSFSEIVVDILGDTNCDLKRVIRLSDFKSIDYNDEKGYCFSEKGSRHYCYIEPRKTDKVKNFLTLLEKSVGLLSIIVPTYNTDLILLERLIQSVRNQWYTNWELIFVDDASPSEQTTNYLNALESTSNSIKVKKLISNVGIAGATNEAIRLATGNYVVFLDHDDELTSDCLYELAFEIEKKSPDFIYSDEDKITTNGSYVEPHFKPVWSPDSMMSTMYTCHVMCIKKTILERVGGLRSFYDGCQDWDLVLRISELTTKISHIPKVLYHWRIIPGSTAADVGAKPYILQATQNVRLDAIKRRGLDGSLEPLKNYPGYYRVKYALQNNPLVSIIIPTRDNCIVLERAINSIFNKSSYVNIEVIIVDNGSVEEETLKYLNSLDSNTKVKVVRHNIPFNYSELNNVGVKNSGGDIYIFANDDVEVITSDWIEDLSAYSQLKHVGAVGAKLLYPGNGKIQHAGVVNLERGPCHAFLGQDPESPGYYLRNQLEYNWLAVTGACMAVEASKFKQVGGFDESLPVAYNDIDICIRLYKNGFYNLVCQAVHLYHHESVSRGLDAIDESKLVRLKSDMRHLYSKHADYFQYDPFYSVNLDCDSLNFDLV</sequence>
<feature type="domain" description="Glycosyltransferase 2-like" evidence="1">
    <location>
        <begin position="438"/>
        <end position="607"/>
    </location>
</feature>
<dbReference type="SUPFAM" id="SSF53448">
    <property type="entry name" value="Nucleotide-diphospho-sugar transferases"/>
    <property type="match status" value="2"/>
</dbReference>